<feature type="binding site" evidence="18">
    <location>
        <position position="183"/>
    </location>
    <ligand>
        <name>Zn(2+)</name>
        <dbReference type="ChEBI" id="CHEBI:29105"/>
    </ligand>
</feature>
<evidence type="ECO:0000259" key="19">
    <source>
        <dbReference type="Pfam" id="PF01761"/>
    </source>
</evidence>
<keyword evidence="14 18" id="KW-0520">NAD</keyword>
<gene>
    <name evidence="18" type="primary">aroB</name>
    <name evidence="21" type="ORF">CW740_10450</name>
</gene>
<comment type="function">
    <text evidence="3 18">Catalyzes the conversion of 3-deoxy-D-arabino-heptulosonate 7-phosphate (DAHP) to dehydroquinate (DHQ).</text>
</comment>
<evidence type="ECO:0000256" key="9">
    <source>
        <dbReference type="ARBA" id="ARBA00022490"/>
    </source>
</evidence>
<feature type="binding site" evidence="18">
    <location>
        <position position="246"/>
    </location>
    <ligand>
        <name>Zn(2+)</name>
        <dbReference type="ChEBI" id="CHEBI:29105"/>
    </ligand>
</feature>
<evidence type="ECO:0000256" key="17">
    <source>
        <dbReference type="ARBA" id="ARBA00023285"/>
    </source>
</evidence>
<dbReference type="FunFam" id="3.40.50.1970:FF:000001">
    <property type="entry name" value="3-dehydroquinate synthase"/>
    <property type="match status" value="1"/>
</dbReference>
<evidence type="ECO:0000256" key="10">
    <source>
        <dbReference type="ARBA" id="ARBA00022605"/>
    </source>
</evidence>
<keyword evidence="15 18" id="KW-0057">Aromatic amino acid biosynthesis</keyword>
<comment type="pathway">
    <text evidence="5 18">Metabolic intermediate biosynthesis; chorismate biosynthesis; chorismate from D-erythrose 4-phosphate and phosphoenolpyruvate: step 2/7.</text>
</comment>
<protein>
    <recommendedName>
        <fullName evidence="8 18">3-dehydroquinate synthase</fullName>
        <shortName evidence="18">DHQS</shortName>
        <ecNumber evidence="7 18">4.2.3.4</ecNumber>
    </recommendedName>
</protein>
<dbReference type="CDD" id="cd08195">
    <property type="entry name" value="DHQS"/>
    <property type="match status" value="1"/>
</dbReference>
<evidence type="ECO:0000256" key="11">
    <source>
        <dbReference type="ARBA" id="ARBA00022723"/>
    </source>
</evidence>
<evidence type="ECO:0000256" key="18">
    <source>
        <dbReference type="HAMAP-Rule" id="MF_00110"/>
    </source>
</evidence>
<evidence type="ECO:0000313" key="21">
    <source>
        <dbReference type="EMBL" id="AUD79640.1"/>
    </source>
</evidence>
<evidence type="ECO:0000256" key="3">
    <source>
        <dbReference type="ARBA" id="ARBA00003485"/>
    </source>
</evidence>
<dbReference type="HAMAP" id="MF_00110">
    <property type="entry name" value="DHQ_synthase"/>
    <property type="match status" value="1"/>
</dbReference>
<comment type="similarity">
    <text evidence="6 18">Belongs to the sugar phosphate cyclases superfamily. Dehydroquinate synthase family.</text>
</comment>
<dbReference type="EC" id="4.2.3.4" evidence="7 18"/>
<feature type="binding site" evidence="18">
    <location>
        <begin position="168"/>
        <end position="171"/>
    </location>
    <ligand>
        <name>NAD(+)</name>
        <dbReference type="ChEBI" id="CHEBI:57540"/>
    </ligand>
</feature>
<evidence type="ECO:0000256" key="16">
    <source>
        <dbReference type="ARBA" id="ARBA00023239"/>
    </source>
</evidence>
<evidence type="ECO:0000256" key="14">
    <source>
        <dbReference type="ARBA" id="ARBA00023027"/>
    </source>
</evidence>
<dbReference type="PANTHER" id="PTHR43622">
    <property type="entry name" value="3-DEHYDROQUINATE SYNTHASE"/>
    <property type="match status" value="1"/>
</dbReference>
<keyword evidence="12 18" id="KW-0547">Nucleotide-binding</keyword>
<dbReference type="EMBL" id="CP025120">
    <property type="protein sequence ID" value="AUD79640.1"/>
    <property type="molecule type" value="Genomic_DNA"/>
</dbReference>
<feature type="binding site" evidence="18">
    <location>
        <begin position="128"/>
        <end position="129"/>
    </location>
    <ligand>
        <name>NAD(+)</name>
        <dbReference type="ChEBI" id="CHEBI:57540"/>
    </ligand>
</feature>
<reference evidence="21 22" key="1">
    <citation type="submission" date="2017-12" db="EMBL/GenBank/DDBJ databases">
        <title>Kangiella profundi FT102 completed genome.</title>
        <authorList>
            <person name="Xu J."/>
            <person name="Wang J."/>
            <person name="Lu Y."/>
        </authorList>
    </citation>
    <scope>NUCLEOTIDE SEQUENCE [LARGE SCALE GENOMIC DNA]</scope>
    <source>
        <strain evidence="21 22">FT102</strain>
    </source>
</reference>
<feature type="binding site" evidence="18">
    <location>
        <begin position="70"/>
        <end position="75"/>
    </location>
    <ligand>
        <name>NAD(+)</name>
        <dbReference type="ChEBI" id="CHEBI:57540"/>
    </ligand>
</feature>
<dbReference type="PANTHER" id="PTHR43622:SF7">
    <property type="entry name" value="3-DEHYDROQUINATE SYNTHASE, CHLOROPLASTIC"/>
    <property type="match status" value="1"/>
</dbReference>
<evidence type="ECO:0000256" key="8">
    <source>
        <dbReference type="ARBA" id="ARBA00017684"/>
    </source>
</evidence>
<feature type="binding site" evidence="18">
    <location>
        <begin position="104"/>
        <end position="108"/>
    </location>
    <ligand>
        <name>NAD(+)</name>
        <dbReference type="ChEBI" id="CHEBI:57540"/>
    </ligand>
</feature>
<evidence type="ECO:0000256" key="2">
    <source>
        <dbReference type="ARBA" id="ARBA00001911"/>
    </source>
</evidence>
<dbReference type="InterPro" id="IPR056179">
    <property type="entry name" value="DHQS_C"/>
</dbReference>
<dbReference type="NCBIfam" id="TIGR01357">
    <property type="entry name" value="aroB"/>
    <property type="match status" value="1"/>
</dbReference>
<keyword evidence="13 18" id="KW-0862">Zinc</keyword>
<dbReference type="OrthoDB" id="9806583at2"/>
<dbReference type="Gene3D" id="3.40.50.1970">
    <property type="match status" value="1"/>
</dbReference>
<keyword evidence="9 18" id="KW-0963">Cytoplasm</keyword>
<dbReference type="PIRSF" id="PIRSF001455">
    <property type="entry name" value="DHQ_synth"/>
    <property type="match status" value="1"/>
</dbReference>
<feature type="domain" description="3-dehydroquinate synthase C-terminal" evidence="20">
    <location>
        <begin position="180"/>
        <end position="324"/>
    </location>
</feature>
<proteinExistence type="inferred from homology"/>
<comment type="subcellular location">
    <subcellularLocation>
        <location evidence="4 18">Cytoplasm</location>
    </subcellularLocation>
</comment>
<comment type="catalytic activity">
    <reaction evidence="1 18">
        <text>7-phospho-2-dehydro-3-deoxy-D-arabino-heptonate = 3-dehydroquinate + phosphate</text>
        <dbReference type="Rhea" id="RHEA:21968"/>
        <dbReference type="ChEBI" id="CHEBI:32364"/>
        <dbReference type="ChEBI" id="CHEBI:43474"/>
        <dbReference type="ChEBI" id="CHEBI:58394"/>
        <dbReference type="EC" id="4.2.3.4"/>
    </reaction>
</comment>
<dbReference type="GO" id="GO:0009073">
    <property type="term" value="P:aromatic amino acid family biosynthetic process"/>
    <property type="evidence" value="ECO:0007669"/>
    <property type="project" value="UniProtKB-KW"/>
</dbReference>
<evidence type="ECO:0000256" key="7">
    <source>
        <dbReference type="ARBA" id="ARBA00013031"/>
    </source>
</evidence>
<comment type="cofactor">
    <cofactor evidence="18">
        <name>Co(2+)</name>
        <dbReference type="ChEBI" id="CHEBI:48828"/>
    </cofactor>
    <cofactor evidence="18">
        <name>Zn(2+)</name>
        <dbReference type="ChEBI" id="CHEBI:29105"/>
    </cofactor>
    <text evidence="18">Binds 1 divalent metal cation per subunit. Can use either Co(2+) or Zn(2+).</text>
</comment>
<dbReference type="InterPro" id="IPR050071">
    <property type="entry name" value="Dehydroquinate_synthase"/>
</dbReference>
<dbReference type="GO" id="GO:0046872">
    <property type="term" value="F:metal ion binding"/>
    <property type="evidence" value="ECO:0007669"/>
    <property type="project" value="UniProtKB-KW"/>
</dbReference>
<dbReference type="Proteomes" id="UP000232693">
    <property type="component" value="Chromosome"/>
</dbReference>
<dbReference type="GO" id="GO:0008652">
    <property type="term" value="P:amino acid biosynthetic process"/>
    <property type="evidence" value="ECO:0007669"/>
    <property type="project" value="UniProtKB-KW"/>
</dbReference>
<keyword evidence="10 18" id="KW-0028">Amino-acid biosynthesis</keyword>
<feature type="binding site" evidence="18">
    <location>
        <position position="150"/>
    </location>
    <ligand>
        <name>NAD(+)</name>
        <dbReference type="ChEBI" id="CHEBI:57540"/>
    </ligand>
</feature>
<evidence type="ECO:0000256" key="1">
    <source>
        <dbReference type="ARBA" id="ARBA00001393"/>
    </source>
</evidence>
<evidence type="ECO:0000256" key="12">
    <source>
        <dbReference type="ARBA" id="ARBA00022741"/>
    </source>
</evidence>
<dbReference type="Pfam" id="PF24621">
    <property type="entry name" value="DHQS_C"/>
    <property type="match status" value="1"/>
</dbReference>
<keyword evidence="11 18" id="KW-0479">Metal-binding</keyword>
<evidence type="ECO:0000256" key="15">
    <source>
        <dbReference type="ARBA" id="ARBA00023141"/>
    </source>
</evidence>
<name>A0A2K9AA88_9GAMM</name>
<evidence type="ECO:0000259" key="20">
    <source>
        <dbReference type="Pfam" id="PF24621"/>
    </source>
</evidence>
<dbReference type="InterPro" id="IPR016037">
    <property type="entry name" value="DHQ_synth_AroB"/>
</dbReference>
<dbReference type="GO" id="GO:0000166">
    <property type="term" value="F:nucleotide binding"/>
    <property type="evidence" value="ECO:0007669"/>
    <property type="project" value="UniProtKB-KW"/>
</dbReference>
<feature type="domain" description="3-dehydroquinate synthase N-terminal" evidence="19">
    <location>
        <begin position="66"/>
        <end position="178"/>
    </location>
</feature>
<dbReference type="UniPathway" id="UPA00053">
    <property type="reaction ID" value="UER00085"/>
</dbReference>
<accession>A0A2K9AA88</accession>
<evidence type="ECO:0000313" key="22">
    <source>
        <dbReference type="Proteomes" id="UP000232693"/>
    </source>
</evidence>
<dbReference type="SUPFAM" id="SSF56796">
    <property type="entry name" value="Dehydroquinate synthase-like"/>
    <property type="match status" value="1"/>
</dbReference>
<keyword evidence="16 18" id="KW-0456">Lyase</keyword>
<organism evidence="21 22">
    <name type="scientific">Kangiella profundi</name>
    <dbReference type="NCBI Taxonomy" id="1561924"/>
    <lineage>
        <taxon>Bacteria</taxon>
        <taxon>Pseudomonadati</taxon>
        <taxon>Pseudomonadota</taxon>
        <taxon>Gammaproteobacteria</taxon>
        <taxon>Kangiellales</taxon>
        <taxon>Kangiellaceae</taxon>
        <taxon>Kangiella</taxon>
    </lineage>
</organism>
<dbReference type="InterPro" id="IPR030963">
    <property type="entry name" value="DHQ_synth_fam"/>
</dbReference>
<dbReference type="GO" id="GO:0009423">
    <property type="term" value="P:chorismate biosynthetic process"/>
    <property type="evidence" value="ECO:0007669"/>
    <property type="project" value="UniProtKB-UniRule"/>
</dbReference>
<dbReference type="InterPro" id="IPR030960">
    <property type="entry name" value="DHQS/DOIS_N"/>
</dbReference>
<comment type="cofactor">
    <cofactor evidence="2 18">
        <name>NAD(+)</name>
        <dbReference type="ChEBI" id="CHEBI:57540"/>
    </cofactor>
</comment>
<keyword evidence="22" id="KW-1185">Reference proteome</keyword>
<evidence type="ECO:0000256" key="4">
    <source>
        <dbReference type="ARBA" id="ARBA00004496"/>
    </source>
</evidence>
<dbReference type="RefSeq" id="WP_106647442.1">
    <property type="nucleotide sequence ID" value="NZ_BMGO01000001.1"/>
</dbReference>
<dbReference type="AlphaFoldDB" id="A0A2K9AA88"/>
<dbReference type="GO" id="GO:0005737">
    <property type="term" value="C:cytoplasm"/>
    <property type="evidence" value="ECO:0007669"/>
    <property type="project" value="UniProtKB-SubCell"/>
</dbReference>
<dbReference type="GO" id="GO:0003856">
    <property type="term" value="F:3-dehydroquinate synthase activity"/>
    <property type="evidence" value="ECO:0007669"/>
    <property type="project" value="UniProtKB-UniRule"/>
</dbReference>
<evidence type="ECO:0000256" key="6">
    <source>
        <dbReference type="ARBA" id="ARBA00005412"/>
    </source>
</evidence>
<evidence type="ECO:0000256" key="5">
    <source>
        <dbReference type="ARBA" id="ARBA00004661"/>
    </source>
</evidence>
<evidence type="ECO:0000256" key="13">
    <source>
        <dbReference type="ARBA" id="ARBA00022833"/>
    </source>
</evidence>
<dbReference type="Pfam" id="PF01761">
    <property type="entry name" value="DHQ_synthase"/>
    <property type="match status" value="1"/>
</dbReference>
<feature type="binding site" evidence="18">
    <location>
        <position position="263"/>
    </location>
    <ligand>
        <name>Zn(2+)</name>
        <dbReference type="ChEBI" id="CHEBI:29105"/>
    </ligand>
</feature>
<dbReference type="Gene3D" id="1.20.1090.10">
    <property type="entry name" value="Dehydroquinate synthase-like - alpha domain"/>
    <property type="match status" value="1"/>
</dbReference>
<keyword evidence="17 18" id="KW-0170">Cobalt</keyword>
<dbReference type="KEGG" id="kpd:CW740_10450"/>
<sequence length="360" mass="39354">MKYIDLSFDSEPFTYKILIGKDLFNKKVFADSLKGNSVFIVSNETVAPLYLNQLKLALSDYSIFTYLLPDGEQYKSLDSWQELLNAMISVRLRRNDTIIALGGGVVGDMAGFAAACLNRGMSIIQVPTTLLSQVDSSVGGKTAVNHPLGKNLIGAFHQPSLVVTDIKTLGTLPEREFLAGISEIIKAAIISDSAFFEWLDENALHILEHDESALVTMIETSCRIKADIVAEDAKEKGIRAWLNLGHTFGHAIETCAGYGKLLHGEAVAIGICLAAKFSFGNSSLSKTDSERIVRLVQKFGLPTTIPEYLNADELTNAMRLDKKNTSESITLVLPEKVGKVMIDKSVSLSEINEFLTQAMD</sequence>
<feature type="binding site" evidence="18">
    <location>
        <position position="141"/>
    </location>
    <ligand>
        <name>NAD(+)</name>
        <dbReference type="ChEBI" id="CHEBI:57540"/>
    </ligand>
</feature>